<proteinExistence type="predicted"/>
<reference evidence="1 2" key="1">
    <citation type="journal article" date="2011" name="Cell">
        <title>The monarch butterfly genome yields insights into long-distance migration.</title>
        <authorList>
            <person name="Zhan S."/>
            <person name="Merlin C."/>
            <person name="Boore J.L."/>
            <person name="Reppert S.M."/>
        </authorList>
    </citation>
    <scope>NUCLEOTIDE SEQUENCE [LARGE SCALE GENOMIC DNA]</scope>
    <source>
        <strain evidence="1">F-2</strain>
    </source>
</reference>
<name>A0A212FMF7_DANPL</name>
<dbReference type="EMBL" id="AGBW02007654">
    <property type="protein sequence ID" value="OWR54880.1"/>
    <property type="molecule type" value="Genomic_DNA"/>
</dbReference>
<organism evidence="1 2">
    <name type="scientific">Danaus plexippus plexippus</name>
    <dbReference type="NCBI Taxonomy" id="278856"/>
    <lineage>
        <taxon>Eukaryota</taxon>
        <taxon>Metazoa</taxon>
        <taxon>Ecdysozoa</taxon>
        <taxon>Arthropoda</taxon>
        <taxon>Hexapoda</taxon>
        <taxon>Insecta</taxon>
        <taxon>Pterygota</taxon>
        <taxon>Neoptera</taxon>
        <taxon>Endopterygota</taxon>
        <taxon>Lepidoptera</taxon>
        <taxon>Glossata</taxon>
        <taxon>Ditrysia</taxon>
        <taxon>Papilionoidea</taxon>
        <taxon>Nymphalidae</taxon>
        <taxon>Danainae</taxon>
        <taxon>Danaini</taxon>
        <taxon>Danaina</taxon>
        <taxon>Danaus</taxon>
        <taxon>Danaus</taxon>
    </lineage>
</organism>
<evidence type="ECO:0000313" key="2">
    <source>
        <dbReference type="Proteomes" id="UP000007151"/>
    </source>
</evidence>
<sequence>MNPVADCIHLNEQSLGVAFNRTEGKFWETKVANYITETGRSLSYMEATFETRYTAAEHKST</sequence>
<dbReference type="InParanoid" id="A0A212FMF7"/>
<accession>A0A212FMF7</accession>
<comment type="caution">
    <text evidence="1">The sequence shown here is derived from an EMBL/GenBank/DDBJ whole genome shotgun (WGS) entry which is preliminary data.</text>
</comment>
<dbReference type="AlphaFoldDB" id="A0A212FMF7"/>
<protein>
    <submittedName>
        <fullName evidence="1">Uncharacterized protein</fullName>
    </submittedName>
</protein>
<gene>
    <name evidence="1" type="ORF">KGM_207152</name>
</gene>
<evidence type="ECO:0000313" key="1">
    <source>
        <dbReference type="EMBL" id="OWR54880.1"/>
    </source>
</evidence>
<dbReference type="Proteomes" id="UP000007151">
    <property type="component" value="Unassembled WGS sequence"/>
</dbReference>
<keyword evidence="2" id="KW-1185">Reference proteome</keyword>
<dbReference type="KEGG" id="dpl:KGM_207152"/>